<dbReference type="SMART" id="SM00449">
    <property type="entry name" value="SPRY"/>
    <property type="match status" value="1"/>
</dbReference>
<evidence type="ECO:0000259" key="8">
    <source>
        <dbReference type="PROSITE" id="PS50089"/>
    </source>
</evidence>
<evidence type="ECO:0000259" key="10">
    <source>
        <dbReference type="PROSITE" id="PS50188"/>
    </source>
</evidence>
<feature type="coiled-coil region" evidence="7">
    <location>
        <begin position="254"/>
        <end position="295"/>
    </location>
</feature>
<dbReference type="GO" id="GO:0045087">
    <property type="term" value="P:innate immune response"/>
    <property type="evidence" value="ECO:0007669"/>
    <property type="project" value="UniProtKB-KW"/>
</dbReference>
<keyword evidence="1" id="KW-0399">Innate immunity</keyword>
<dbReference type="SMART" id="SM00184">
    <property type="entry name" value="RING"/>
    <property type="match status" value="1"/>
</dbReference>
<evidence type="ECO:0000256" key="1">
    <source>
        <dbReference type="ARBA" id="ARBA00022588"/>
    </source>
</evidence>
<dbReference type="InterPro" id="IPR043136">
    <property type="entry name" value="B30.2/SPRY_sf"/>
</dbReference>
<dbReference type="InterPro" id="IPR003877">
    <property type="entry name" value="SPRY_dom"/>
</dbReference>
<dbReference type="OrthoDB" id="6270329at2759"/>
<evidence type="ECO:0000256" key="7">
    <source>
        <dbReference type="SAM" id="Coils"/>
    </source>
</evidence>
<dbReference type="SUPFAM" id="SSF49899">
    <property type="entry name" value="Concanavalin A-like lectins/glucanases"/>
    <property type="match status" value="1"/>
</dbReference>
<proteinExistence type="predicted"/>
<evidence type="ECO:0000256" key="4">
    <source>
        <dbReference type="ARBA" id="ARBA00022833"/>
    </source>
</evidence>
<gene>
    <name evidence="12" type="primary">LOC114435562</name>
</gene>
<dbReference type="Gene3D" id="3.30.160.60">
    <property type="entry name" value="Classic Zinc Finger"/>
    <property type="match status" value="1"/>
</dbReference>
<dbReference type="PANTHER" id="PTHR25465">
    <property type="entry name" value="B-BOX DOMAIN CONTAINING"/>
    <property type="match status" value="1"/>
</dbReference>
<dbReference type="CDD" id="cd19769">
    <property type="entry name" value="Bbox2_TRIM16-like"/>
    <property type="match status" value="1"/>
</dbReference>
<dbReference type="PROSITE" id="PS00518">
    <property type="entry name" value="ZF_RING_1"/>
    <property type="match status" value="1"/>
</dbReference>
<dbReference type="InterPro" id="IPR013083">
    <property type="entry name" value="Znf_RING/FYVE/PHD"/>
</dbReference>
<keyword evidence="7" id="KW-0175">Coiled coil</keyword>
<evidence type="ECO:0000256" key="2">
    <source>
        <dbReference type="ARBA" id="ARBA00022723"/>
    </source>
</evidence>
<dbReference type="InterPro" id="IPR051051">
    <property type="entry name" value="E3_ubiq-ligase_TRIM/RNF"/>
</dbReference>
<keyword evidence="4" id="KW-0862">Zinc</keyword>
<dbReference type="InterPro" id="IPR058030">
    <property type="entry name" value="TRIM8/14/16/25/29/45/65_CC"/>
</dbReference>
<dbReference type="SUPFAM" id="SSF57850">
    <property type="entry name" value="RING/U-box"/>
    <property type="match status" value="1"/>
</dbReference>
<dbReference type="Gene3D" id="3.30.40.10">
    <property type="entry name" value="Zinc/RING finger domain, C3HC4 (zinc finger)"/>
    <property type="match status" value="1"/>
</dbReference>
<organism evidence="11 12">
    <name type="scientific">Parambassis ranga</name>
    <name type="common">Indian glassy fish</name>
    <dbReference type="NCBI Taxonomy" id="210632"/>
    <lineage>
        <taxon>Eukaryota</taxon>
        <taxon>Metazoa</taxon>
        <taxon>Chordata</taxon>
        <taxon>Craniata</taxon>
        <taxon>Vertebrata</taxon>
        <taxon>Euteleostomi</taxon>
        <taxon>Actinopterygii</taxon>
        <taxon>Neopterygii</taxon>
        <taxon>Teleostei</taxon>
        <taxon>Neoteleostei</taxon>
        <taxon>Acanthomorphata</taxon>
        <taxon>Ovalentaria</taxon>
        <taxon>Ambassidae</taxon>
        <taxon>Parambassis</taxon>
    </lineage>
</organism>
<dbReference type="InterPro" id="IPR001870">
    <property type="entry name" value="B30.2/SPRY"/>
</dbReference>
<feature type="domain" description="B box-type" evidence="9">
    <location>
        <begin position="145"/>
        <end position="185"/>
    </location>
</feature>
<dbReference type="GO" id="GO:0008270">
    <property type="term" value="F:zinc ion binding"/>
    <property type="evidence" value="ECO:0007669"/>
    <property type="project" value="UniProtKB-KW"/>
</dbReference>
<keyword evidence="5" id="KW-0391">Immunity</keyword>
<dbReference type="Gene3D" id="2.60.120.920">
    <property type="match status" value="1"/>
</dbReference>
<dbReference type="Proteomes" id="UP000515145">
    <property type="component" value="Chromosome 5"/>
</dbReference>
<dbReference type="SUPFAM" id="SSF57845">
    <property type="entry name" value="B-box zinc-binding domain"/>
    <property type="match status" value="1"/>
</dbReference>
<dbReference type="InterPro" id="IPR006574">
    <property type="entry name" value="PRY"/>
</dbReference>
<name>A0A6P7I8W0_9TELE</name>
<dbReference type="CDD" id="cd13733">
    <property type="entry name" value="SPRY_PRY_C-I_1"/>
    <property type="match status" value="1"/>
</dbReference>
<dbReference type="PROSITE" id="PS50119">
    <property type="entry name" value="ZF_BBOX"/>
    <property type="match status" value="1"/>
</dbReference>
<dbReference type="SMART" id="SM00336">
    <property type="entry name" value="BBOX"/>
    <property type="match status" value="1"/>
</dbReference>
<dbReference type="InParanoid" id="A0A6P7I8W0"/>
<dbReference type="InterPro" id="IPR027370">
    <property type="entry name" value="Znf-RING_euk"/>
</dbReference>
<evidence type="ECO:0000256" key="3">
    <source>
        <dbReference type="ARBA" id="ARBA00022771"/>
    </source>
</evidence>
<evidence type="ECO:0000256" key="5">
    <source>
        <dbReference type="ARBA" id="ARBA00022859"/>
    </source>
</evidence>
<dbReference type="PROSITE" id="PS50188">
    <property type="entry name" value="B302_SPRY"/>
    <property type="match status" value="1"/>
</dbReference>
<dbReference type="Gene3D" id="4.10.830.40">
    <property type="match status" value="1"/>
</dbReference>
<dbReference type="PROSITE" id="PS50089">
    <property type="entry name" value="ZF_RING_2"/>
    <property type="match status" value="1"/>
</dbReference>
<dbReference type="RefSeq" id="XP_028261121.1">
    <property type="nucleotide sequence ID" value="XM_028405320.1"/>
</dbReference>
<feature type="domain" description="B30.2/SPRY" evidence="10">
    <location>
        <begin position="344"/>
        <end position="541"/>
    </location>
</feature>
<accession>A0A6P7I8W0</accession>
<dbReference type="Pfam" id="PF13765">
    <property type="entry name" value="PRY"/>
    <property type="match status" value="1"/>
</dbReference>
<dbReference type="GeneID" id="114435562"/>
<dbReference type="Pfam" id="PF13445">
    <property type="entry name" value="zf-RING_UBOX"/>
    <property type="match status" value="1"/>
</dbReference>
<evidence type="ECO:0000256" key="6">
    <source>
        <dbReference type="PROSITE-ProRule" id="PRU00024"/>
    </source>
</evidence>
<protein>
    <submittedName>
        <fullName evidence="12">Pyrin-like isoform X1</fullName>
    </submittedName>
</protein>
<feature type="domain" description="RING-type" evidence="8">
    <location>
        <begin position="12"/>
        <end position="52"/>
    </location>
</feature>
<dbReference type="Pfam" id="PF25600">
    <property type="entry name" value="TRIM_CC"/>
    <property type="match status" value="1"/>
</dbReference>
<dbReference type="GO" id="GO:0005737">
    <property type="term" value="C:cytoplasm"/>
    <property type="evidence" value="ECO:0007669"/>
    <property type="project" value="UniProtKB-ARBA"/>
</dbReference>
<evidence type="ECO:0000313" key="11">
    <source>
        <dbReference type="Proteomes" id="UP000515145"/>
    </source>
</evidence>
<keyword evidence="2" id="KW-0479">Metal-binding</keyword>
<dbReference type="FunFam" id="2.60.120.920:FF:000004">
    <property type="entry name" value="Butyrophilin subfamily 1 member A1"/>
    <property type="match status" value="1"/>
</dbReference>
<evidence type="ECO:0000259" key="9">
    <source>
        <dbReference type="PROSITE" id="PS50119"/>
    </source>
</evidence>
<reference evidence="12" key="1">
    <citation type="submission" date="2025-08" db="UniProtKB">
        <authorList>
            <consortium name="RefSeq"/>
        </authorList>
    </citation>
    <scope>IDENTIFICATION</scope>
</reference>
<dbReference type="PRINTS" id="PR01407">
    <property type="entry name" value="BUTYPHLNCDUF"/>
</dbReference>
<keyword evidence="3 6" id="KW-0863">Zinc-finger</keyword>
<dbReference type="InterPro" id="IPR003879">
    <property type="entry name" value="Butyrophylin_SPRY"/>
</dbReference>
<keyword evidence="11" id="KW-1185">Reference proteome</keyword>
<dbReference type="AlphaFoldDB" id="A0A6P7I8W0"/>
<dbReference type="InterPro" id="IPR013320">
    <property type="entry name" value="ConA-like_dom_sf"/>
</dbReference>
<sequence>MATMLPEKQFRCTICQEVFTDPVTTPCGHNFCQTCLQSEWDGGDVCRCPTCSRTFSPRPEMSINTAFKELADTLRHMLVSASASLLSAAKPGEVVCDVCAATSLQVKALKSCLVCLTSYCETHLEPHRRVATLKLHKLMEPVRNLQDRMCKKHERLLEMFCRDEQKCVCQFCTETEHKDHKAVTIEDESRERKIEMKKTEADFEQIIQERLKKMEEIKSCMKLSTESAEKELMESDRLFTSLSRSMEDRKTEVNTEIKEKQKAAEERAEELIGELQREITELQRRNAELEKLRSAEDHLHLLQSLPSLASPPPTKEWTEISVHPELCVVTVRRALFKLNQTLRNELEIQKEAEMKRMQKYAVNVVLDPDTAHPNIVLSVDLKQAGRGELLHIVPDNPQRFDPVICVLGKKGFLSGRFYFQVTVGQKTFWDLGVVKESVNRKGMITSKPENGFWTVRLRNGREYRALDSPSVLLSLTEKPHTVGVFTDYEEGTVSFFNVEARSHIYTFSRCLFSGRIFPFFSPGVCDEGKNTAPLVITDVNHDS</sequence>
<dbReference type="InterPro" id="IPR017907">
    <property type="entry name" value="Znf_RING_CS"/>
</dbReference>
<dbReference type="SMART" id="SM00589">
    <property type="entry name" value="PRY"/>
    <property type="match status" value="1"/>
</dbReference>
<evidence type="ECO:0000313" key="12">
    <source>
        <dbReference type="RefSeq" id="XP_028261121.1"/>
    </source>
</evidence>
<dbReference type="Pfam" id="PF00622">
    <property type="entry name" value="SPRY"/>
    <property type="match status" value="1"/>
</dbReference>
<dbReference type="PANTHER" id="PTHR25465:SF32">
    <property type="entry name" value="BLOODTHIRSTY-RELATED GENE FAMILY, MEMBER 16 ISOFORM X1-RELATED"/>
    <property type="match status" value="1"/>
</dbReference>
<dbReference type="InterPro" id="IPR001841">
    <property type="entry name" value="Znf_RING"/>
</dbReference>
<dbReference type="InterPro" id="IPR000315">
    <property type="entry name" value="Znf_B-box"/>
</dbReference>
<dbReference type="Pfam" id="PF00643">
    <property type="entry name" value="zf-B_box"/>
    <property type="match status" value="1"/>
</dbReference>